<dbReference type="PROSITE" id="PS50878">
    <property type="entry name" value="RT_POL"/>
    <property type="match status" value="1"/>
</dbReference>
<keyword evidence="3" id="KW-1185">Reference proteome</keyword>
<proteinExistence type="predicted"/>
<evidence type="ECO:0000259" key="1">
    <source>
        <dbReference type="PROSITE" id="PS50878"/>
    </source>
</evidence>
<reference evidence="3" key="1">
    <citation type="submission" date="2010-08" db="EMBL/GenBank/DDBJ databases">
        <authorList>
            <consortium name="Caenorhabditis japonica Sequencing Consortium"/>
            <person name="Wilson R.K."/>
        </authorList>
    </citation>
    <scope>NUCLEOTIDE SEQUENCE [LARGE SCALE GENOMIC DNA]</scope>
    <source>
        <strain evidence="3">DF5081</strain>
    </source>
</reference>
<sequence length="322" mass="35758">MQSSPSSSRVSILAKKTKALLRSYKSAIRRREQRITSNPNQSVIRRLVASRLKATTSIPSLDVDGKLISSDFDKCKVFLDSFACNFSTARTQPYASSPSSPVPSSSSTSAKSTAYSDLFLPYVIEQTLLKLPPKLGFSLHLANFFVIKRCATSLALPLSIIFSHSFADSVIPRKWAHAVVVPLLKKGNPAAVSNYRPISLTDPFARVMEKIVCRQIKIEFSSSISPHQHGFLNRRSCPSSLVRSSALYKKLLHTTKSLDVIYFDFKKAFDQVPHALLIRYSPNASFNALTPHLLLMYIDSSCSTLPQSDIFASSPSFFYCMT</sequence>
<protein>
    <submittedName>
        <fullName evidence="2">Reverse transcriptase domain-containing protein</fullName>
    </submittedName>
</protein>
<evidence type="ECO:0000313" key="2">
    <source>
        <dbReference type="EnsemblMetazoa" id="CJA34357.1"/>
    </source>
</evidence>
<dbReference type="EnsemblMetazoa" id="CJA34357.1">
    <property type="protein sequence ID" value="CJA34357.1"/>
    <property type="gene ID" value="WBGene00210204"/>
</dbReference>
<dbReference type="CDD" id="cd01650">
    <property type="entry name" value="RT_nLTR_like"/>
    <property type="match status" value="1"/>
</dbReference>
<organism evidence="2 3">
    <name type="scientific">Caenorhabditis japonica</name>
    <dbReference type="NCBI Taxonomy" id="281687"/>
    <lineage>
        <taxon>Eukaryota</taxon>
        <taxon>Metazoa</taxon>
        <taxon>Ecdysozoa</taxon>
        <taxon>Nematoda</taxon>
        <taxon>Chromadorea</taxon>
        <taxon>Rhabditida</taxon>
        <taxon>Rhabditina</taxon>
        <taxon>Rhabditomorpha</taxon>
        <taxon>Rhabditoidea</taxon>
        <taxon>Rhabditidae</taxon>
        <taxon>Peloderinae</taxon>
        <taxon>Caenorhabditis</taxon>
    </lineage>
</organism>
<dbReference type="InterPro" id="IPR000477">
    <property type="entry name" value="RT_dom"/>
</dbReference>
<accession>A0A8R1IPC4</accession>
<dbReference type="PANTHER" id="PTHR19446">
    <property type="entry name" value="REVERSE TRANSCRIPTASES"/>
    <property type="match status" value="1"/>
</dbReference>
<dbReference type="AlphaFoldDB" id="A0A8R1IPC4"/>
<dbReference type="Proteomes" id="UP000005237">
    <property type="component" value="Unassembled WGS sequence"/>
</dbReference>
<name>A0A8R1IPC4_CAEJA</name>
<evidence type="ECO:0000313" key="3">
    <source>
        <dbReference type="Proteomes" id="UP000005237"/>
    </source>
</evidence>
<reference evidence="2" key="2">
    <citation type="submission" date="2022-06" db="UniProtKB">
        <authorList>
            <consortium name="EnsemblMetazoa"/>
        </authorList>
    </citation>
    <scope>IDENTIFICATION</scope>
    <source>
        <strain evidence="2">DF5081</strain>
    </source>
</reference>
<dbReference type="Pfam" id="PF00078">
    <property type="entry name" value="RVT_1"/>
    <property type="match status" value="1"/>
</dbReference>
<feature type="domain" description="Reverse transcriptase" evidence="1">
    <location>
        <begin position="164"/>
        <end position="322"/>
    </location>
</feature>